<dbReference type="SUPFAM" id="SSF51735">
    <property type="entry name" value="NAD(P)-binding Rossmann-fold domains"/>
    <property type="match status" value="1"/>
</dbReference>
<dbReference type="Gene3D" id="3.30.360.10">
    <property type="entry name" value="Dihydrodipicolinate Reductase, domain 2"/>
    <property type="match status" value="1"/>
</dbReference>
<evidence type="ECO:0000259" key="2">
    <source>
        <dbReference type="Pfam" id="PF22725"/>
    </source>
</evidence>
<organism evidence="3 4">
    <name type="scientific">Paenibacillus qinlingensis</name>
    <dbReference type="NCBI Taxonomy" id="1837343"/>
    <lineage>
        <taxon>Bacteria</taxon>
        <taxon>Bacillati</taxon>
        <taxon>Bacillota</taxon>
        <taxon>Bacilli</taxon>
        <taxon>Bacillales</taxon>
        <taxon>Paenibacillaceae</taxon>
        <taxon>Paenibacillus</taxon>
    </lineage>
</organism>
<dbReference type="PANTHER" id="PTHR43377">
    <property type="entry name" value="BILIVERDIN REDUCTASE A"/>
    <property type="match status" value="1"/>
</dbReference>
<dbReference type="InterPro" id="IPR051450">
    <property type="entry name" value="Gfo/Idh/MocA_Oxidoreductases"/>
</dbReference>
<feature type="domain" description="Gfo/Idh/MocA-like oxidoreductase N-terminal" evidence="1">
    <location>
        <begin position="5"/>
        <end position="122"/>
    </location>
</feature>
<evidence type="ECO:0000313" key="4">
    <source>
        <dbReference type="Proteomes" id="UP001267290"/>
    </source>
</evidence>
<dbReference type="RefSeq" id="WP_310499283.1">
    <property type="nucleotide sequence ID" value="NZ_JAVDSB010000004.1"/>
</dbReference>
<proteinExistence type="predicted"/>
<dbReference type="InterPro" id="IPR055170">
    <property type="entry name" value="GFO_IDH_MocA-like_dom"/>
</dbReference>
<reference evidence="3 4" key="1">
    <citation type="submission" date="2023-07" db="EMBL/GenBank/DDBJ databases">
        <title>Sorghum-associated microbial communities from plants grown in Nebraska, USA.</title>
        <authorList>
            <person name="Schachtman D."/>
        </authorList>
    </citation>
    <scope>NUCLEOTIDE SEQUENCE [LARGE SCALE GENOMIC DNA]</scope>
    <source>
        <strain evidence="3 4">CC258</strain>
    </source>
</reference>
<evidence type="ECO:0000313" key="3">
    <source>
        <dbReference type="EMBL" id="MDR6551719.1"/>
    </source>
</evidence>
<dbReference type="EMBL" id="JAVDSB010000004">
    <property type="protein sequence ID" value="MDR6551719.1"/>
    <property type="molecule type" value="Genomic_DNA"/>
</dbReference>
<dbReference type="PANTHER" id="PTHR43377:SF1">
    <property type="entry name" value="BILIVERDIN REDUCTASE A"/>
    <property type="match status" value="1"/>
</dbReference>
<dbReference type="Proteomes" id="UP001267290">
    <property type="component" value="Unassembled WGS sequence"/>
</dbReference>
<name>A0ABU1NWN9_9BACL</name>
<protein>
    <submittedName>
        <fullName evidence="3">Dehydrogenase</fullName>
    </submittedName>
</protein>
<comment type="caution">
    <text evidence="3">The sequence shown here is derived from an EMBL/GenBank/DDBJ whole genome shotgun (WGS) entry which is preliminary data.</text>
</comment>
<sequence>MKTYRIVVLGAGRIGSVHLREANAMNALQPVAVADSLEGRAKELASQYGLTAYTDYKEMIDRERPDIAVIALPPYLHKESAIYCASKGCHLLLEKPMALNAEECEEIIAAAKHNQVRLMIAHTMHYMAENQLAKQWVESGELGELVMINNVRHAFYFNDRLDWFFRKDTSGGGILMNLGCHSIDQIQWMTNSRVTKVKAKIDQRSYRGDIEGAGVVLLETASGIPATIIQNGYTGVPRNDMEFVFTKGSMMLRTGEGLWISENRVFQEVELDRTLDPYQLQFLDLIRWMETGEASACSGEYGKSVITVVDAIYKSHEMGKELTIIPAKGASCHE</sequence>
<dbReference type="InterPro" id="IPR036291">
    <property type="entry name" value="NAD(P)-bd_dom_sf"/>
</dbReference>
<accession>A0ABU1NWN9</accession>
<dbReference type="InterPro" id="IPR000683">
    <property type="entry name" value="Gfo/Idh/MocA-like_OxRdtase_N"/>
</dbReference>
<feature type="domain" description="GFO/IDH/MocA-like oxidoreductase" evidence="2">
    <location>
        <begin position="131"/>
        <end position="250"/>
    </location>
</feature>
<dbReference type="Pfam" id="PF01408">
    <property type="entry name" value="GFO_IDH_MocA"/>
    <property type="match status" value="1"/>
</dbReference>
<gene>
    <name evidence="3" type="ORF">J2736_002908</name>
</gene>
<keyword evidence="4" id="KW-1185">Reference proteome</keyword>
<dbReference type="SUPFAM" id="SSF55347">
    <property type="entry name" value="Glyceraldehyde-3-phosphate dehydrogenase-like, C-terminal domain"/>
    <property type="match status" value="1"/>
</dbReference>
<evidence type="ECO:0000259" key="1">
    <source>
        <dbReference type="Pfam" id="PF01408"/>
    </source>
</evidence>
<dbReference type="Pfam" id="PF22725">
    <property type="entry name" value="GFO_IDH_MocA_C3"/>
    <property type="match status" value="1"/>
</dbReference>
<dbReference type="Gene3D" id="3.40.50.720">
    <property type="entry name" value="NAD(P)-binding Rossmann-like Domain"/>
    <property type="match status" value="1"/>
</dbReference>